<dbReference type="GO" id="GO:2000219">
    <property type="term" value="P:positive regulation of invasive growth in response to glucose limitation"/>
    <property type="evidence" value="ECO:0007669"/>
    <property type="project" value="EnsemblFungi"/>
</dbReference>
<evidence type="ECO:0000256" key="2">
    <source>
        <dbReference type="ARBA" id="ARBA00004286"/>
    </source>
</evidence>
<comment type="similarity">
    <text evidence="3">Belongs to the AAA ATPase family.</text>
</comment>
<dbReference type="OrthoDB" id="5421at2759"/>
<dbReference type="GO" id="GO:0000775">
    <property type="term" value="C:chromosome, centromeric region"/>
    <property type="evidence" value="ECO:0007669"/>
    <property type="project" value="EnsemblFungi"/>
</dbReference>
<feature type="compositionally biased region" description="Basic residues" evidence="11">
    <location>
        <begin position="192"/>
        <end position="202"/>
    </location>
</feature>
<comment type="subcellular location">
    <subcellularLocation>
        <location evidence="2">Chromosome</location>
    </subcellularLocation>
    <subcellularLocation>
        <location evidence="1">Nucleus</location>
    </subcellularLocation>
</comment>
<accession>A0A1G4IRT2</accession>
<dbReference type="SUPFAM" id="SSF52540">
    <property type="entry name" value="P-loop containing nucleoside triphosphate hydrolases"/>
    <property type="match status" value="2"/>
</dbReference>
<feature type="compositionally biased region" description="Basic and acidic residues" evidence="11">
    <location>
        <begin position="279"/>
        <end position="289"/>
    </location>
</feature>
<feature type="region of interest" description="Disordered" evidence="11">
    <location>
        <begin position="1222"/>
        <end position="1259"/>
    </location>
</feature>
<keyword evidence="7" id="KW-0067">ATP-binding</keyword>
<dbReference type="GO" id="GO:0034080">
    <property type="term" value="P:CENP-A containing chromatin assembly"/>
    <property type="evidence" value="ECO:0007669"/>
    <property type="project" value="EnsemblFungi"/>
</dbReference>
<reference evidence="14" key="1">
    <citation type="submission" date="2016-03" db="EMBL/GenBank/DDBJ databases">
        <authorList>
            <person name="Devillers H."/>
        </authorList>
    </citation>
    <scope>NUCLEOTIDE SEQUENCE [LARGE SCALE GENOMIC DNA]</scope>
</reference>
<dbReference type="InterPro" id="IPR003960">
    <property type="entry name" value="ATPase_AAA_CS"/>
</dbReference>
<feature type="region of interest" description="Disordered" evidence="11">
    <location>
        <begin position="1"/>
        <end position="30"/>
    </location>
</feature>
<dbReference type="GO" id="GO:0006334">
    <property type="term" value="P:nucleosome assembly"/>
    <property type="evidence" value="ECO:0007669"/>
    <property type="project" value="TreeGrafter"/>
</dbReference>
<dbReference type="InterPro" id="IPR003593">
    <property type="entry name" value="AAA+_ATPase"/>
</dbReference>
<feature type="region of interest" description="Disordered" evidence="11">
    <location>
        <begin position="1132"/>
        <end position="1168"/>
    </location>
</feature>
<dbReference type="Pfam" id="PF17862">
    <property type="entry name" value="AAA_lid_3"/>
    <property type="match status" value="1"/>
</dbReference>
<dbReference type="SMART" id="SM00382">
    <property type="entry name" value="AAA"/>
    <property type="match status" value="1"/>
</dbReference>
<feature type="domain" description="Bromo" evidence="12">
    <location>
        <begin position="1046"/>
        <end position="1088"/>
    </location>
</feature>
<dbReference type="GO" id="GO:0140674">
    <property type="term" value="F:ATP-dependent histone chaperone activity"/>
    <property type="evidence" value="ECO:0007669"/>
    <property type="project" value="EnsemblFungi"/>
</dbReference>
<dbReference type="PROSITE" id="PS00674">
    <property type="entry name" value="AAA"/>
    <property type="match status" value="1"/>
</dbReference>
<evidence type="ECO:0000256" key="6">
    <source>
        <dbReference type="ARBA" id="ARBA00022801"/>
    </source>
</evidence>
<dbReference type="Gene3D" id="1.10.8.60">
    <property type="match status" value="1"/>
</dbReference>
<dbReference type="PANTHER" id="PTHR23069">
    <property type="entry name" value="AAA DOMAIN-CONTAINING"/>
    <property type="match status" value="1"/>
</dbReference>
<dbReference type="InterPro" id="IPR045199">
    <property type="entry name" value="ATAD2-like"/>
</dbReference>
<keyword evidence="6" id="KW-0378">Hydrolase</keyword>
<feature type="compositionally biased region" description="Basic and acidic residues" evidence="11">
    <location>
        <begin position="1155"/>
        <end position="1168"/>
    </location>
</feature>
<dbReference type="GO" id="GO:0005829">
    <property type="term" value="C:cytosol"/>
    <property type="evidence" value="ECO:0007669"/>
    <property type="project" value="EnsemblFungi"/>
</dbReference>
<feature type="region of interest" description="Disordered" evidence="11">
    <location>
        <begin position="50"/>
        <end position="257"/>
    </location>
</feature>
<protein>
    <submittedName>
        <fullName evidence="13">LADA_0B01618g1_1</fullName>
    </submittedName>
</protein>
<evidence type="ECO:0000313" key="14">
    <source>
        <dbReference type="Proteomes" id="UP000190274"/>
    </source>
</evidence>
<dbReference type="GO" id="GO:0045815">
    <property type="term" value="P:transcription initiation-coupled chromatin remodeling"/>
    <property type="evidence" value="ECO:0007669"/>
    <property type="project" value="TreeGrafter"/>
</dbReference>
<keyword evidence="4" id="KW-0158">Chromosome</keyword>
<feature type="compositionally biased region" description="Basic and acidic residues" evidence="11">
    <location>
        <begin position="76"/>
        <end position="99"/>
    </location>
</feature>
<evidence type="ECO:0000256" key="5">
    <source>
        <dbReference type="ARBA" id="ARBA00022741"/>
    </source>
</evidence>
<dbReference type="CDD" id="cd05491">
    <property type="entry name" value="Bromo_TBP7_like"/>
    <property type="match status" value="1"/>
</dbReference>
<dbReference type="GO" id="GO:0005524">
    <property type="term" value="F:ATP binding"/>
    <property type="evidence" value="ECO:0007669"/>
    <property type="project" value="UniProtKB-KW"/>
</dbReference>
<dbReference type="GO" id="GO:0006261">
    <property type="term" value="P:DNA-templated DNA replication"/>
    <property type="evidence" value="ECO:0007669"/>
    <property type="project" value="EnsemblFungi"/>
</dbReference>
<keyword evidence="8 10" id="KW-0103">Bromodomain</keyword>
<dbReference type="GO" id="GO:0006337">
    <property type="term" value="P:nucleosome disassembly"/>
    <property type="evidence" value="ECO:0007669"/>
    <property type="project" value="EnsemblFungi"/>
</dbReference>
<feature type="region of interest" description="Disordered" evidence="11">
    <location>
        <begin position="923"/>
        <end position="953"/>
    </location>
</feature>
<evidence type="ECO:0000256" key="9">
    <source>
        <dbReference type="ARBA" id="ARBA00023242"/>
    </source>
</evidence>
<evidence type="ECO:0000256" key="8">
    <source>
        <dbReference type="ARBA" id="ARBA00023117"/>
    </source>
</evidence>
<feature type="compositionally biased region" description="Basic and acidic residues" evidence="11">
    <location>
        <begin position="1132"/>
        <end position="1147"/>
    </location>
</feature>
<dbReference type="EMBL" id="LT598456">
    <property type="protein sequence ID" value="SCU79573.1"/>
    <property type="molecule type" value="Genomic_DNA"/>
</dbReference>
<feature type="compositionally biased region" description="Basic and acidic residues" evidence="11">
    <location>
        <begin position="1227"/>
        <end position="1246"/>
    </location>
</feature>
<dbReference type="FunFam" id="1.10.8.60:FF:000016">
    <property type="entry name" value="ATPase family AAA domain-containing protein 2B"/>
    <property type="match status" value="1"/>
</dbReference>
<dbReference type="PROSITE" id="PS50014">
    <property type="entry name" value="BROMODOMAIN_2"/>
    <property type="match status" value="1"/>
</dbReference>
<name>A0A1G4IRT2_9SACH</name>
<feature type="region of interest" description="Disordered" evidence="11">
    <location>
        <begin position="279"/>
        <end position="335"/>
    </location>
</feature>
<dbReference type="Proteomes" id="UP000190274">
    <property type="component" value="Chromosome B"/>
</dbReference>
<sequence length="1355" mass="153363">MTRPHRSRTSRTLNSSSQEEPDAEYRDENGIIHTTTRSLRKVNYAEVENNYDFMDDDEEEDKDSDVRMAGKRHHSKVETDFEEGFDHDIKGEDHPKEEAAENADLTTAPLEEYPAIDLPIHNKSKNSSNGDEDESFHDEDDAEAPEDDEDDGSAEEYYSEESIKRNRRRADRNFIVSDEDDDDENGDEGQIHRTRNRSHRSSRNLSNVDTDDDEQLRTGRNFRSSTIRARRRQYEEDSPPRKLRRRGRGEFSGDDELSRAERLTLADELRELRDDSPIREKRSLRERTKPVNYTLPPPLPDNTVDDYTRMTSVNNPLSYPSPRGRRKLPSGQSFGPLRRLFPTGGPFGGNDVTAIFGTNTNYYDTTTSHANGSKLLLDSDSSEDEILPLGASPTQNKKQNVKKKKSEIADLDPLGVDMNVKFEDVGGLDNYIDQLKEMVALPLLYPELYQKFGITPPRGVLFHGPPGTGKTLMARALAASCSTEQQKITFFMRKGADILSKWVGEAERQLRLLFEEAKKHQPAIIFFDEIDGLAPVRSSKQEQIHASIVSTMLALMDGMDNRGQVIIIGATNRPDAVDPALRRPGRFDREFFFPLPDMTARSKILRIHTKKWDPPLPQHFIDKLASLTKGYGGADLRALCTEAALLSIQRKLPQIYHSDTKLIVDPSTVNVRARDFMAAIEKIIPSSARAMGKSAQPLPETVSFLLDEQLDDIKKKLKEVLPSNPSMQGKNNSIIKHYMEYEEEESDDNEDGFLKAEFLRNVEKARTCKPRLVVTGIRGNGQQYIGAAILHSLEDINIQMLDIANLVSESTRSIEAAVVQVFSEARRRQPSVLYIPNIDIWVQTVPENAILTLASLLGSLSSDEKVLLLAIASDLEERDFSEGILSPLDFSKTVCKIRKPSAPQRMRYFSTLTELIRMKPTSFKSERKRTKQLPPLPKATTVTSSDDLDHEGKPLTNEEKLIRSLKAHQAHDMKLKNTLKIKLSGLMDLFKNRYKRFRKPPIDDAALVHLFEPNIGLQGNPDYQPAYVKEDNMILECLTGRKYYNMDLDIVEERLWNGFYSEPRQFLKDIELIYRDAHVSCDRDRIIKASEMFVNAQMGIEEISQPEFVKECKTARQRELTRQQLYLEMKSRDDAKRSALEKEDASRDSGGVENCPKDNETDRQPSIDDIHKASDVPFAPAEFDTHKSGDIEPLEMVNVGSGSQLQCQALIDHNGTDITENANSRAKTADEMSSEDKYSTSTDKESSLNILPATGDQEKSIAKTSVAADASDSAESPGDLCERTAKENNNPTPPLILNDARLQEVLKDLGAATNECTTEQLQERYSSLLNIIWEERLSWDKSLAVRRMEEEVHNS</sequence>
<dbReference type="InterPro" id="IPR036427">
    <property type="entry name" value="Bromodomain-like_sf"/>
</dbReference>
<dbReference type="FunFam" id="3.40.50.300:FF:000061">
    <property type="entry name" value="ATPase family, AAA domain-containing 2"/>
    <property type="match status" value="1"/>
</dbReference>
<dbReference type="GO" id="GO:0000785">
    <property type="term" value="C:chromatin"/>
    <property type="evidence" value="ECO:0007669"/>
    <property type="project" value="EnsemblFungi"/>
</dbReference>
<dbReference type="Gene3D" id="3.40.50.300">
    <property type="entry name" value="P-loop containing nucleotide triphosphate hydrolases"/>
    <property type="match status" value="2"/>
</dbReference>
<dbReference type="SUPFAM" id="SSF47370">
    <property type="entry name" value="Bromodomain"/>
    <property type="match status" value="1"/>
</dbReference>
<dbReference type="GO" id="GO:0000122">
    <property type="term" value="P:negative regulation of transcription by RNA polymerase II"/>
    <property type="evidence" value="ECO:0007669"/>
    <property type="project" value="EnsemblFungi"/>
</dbReference>
<evidence type="ECO:0000256" key="11">
    <source>
        <dbReference type="SAM" id="MobiDB-lite"/>
    </source>
</evidence>
<dbReference type="GO" id="GO:0042393">
    <property type="term" value="F:histone binding"/>
    <property type="evidence" value="ECO:0007669"/>
    <property type="project" value="EnsemblFungi"/>
</dbReference>
<feature type="compositionally biased region" description="Acidic residues" evidence="11">
    <location>
        <begin position="130"/>
        <end position="159"/>
    </location>
</feature>
<gene>
    <name evidence="13" type="ORF">LADA_0B01618G</name>
</gene>
<dbReference type="InterPro" id="IPR001487">
    <property type="entry name" value="Bromodomain"/>
</dbReference>
<dbReference type="Pfam" id="PF00004">
    <property type="entry name" value="AAA"/>
    <property type="match status" value="1"/>
</dbReference>
<dbReference type="GO" id="GO:0005634">
    <property type="term" value="C:nucleus"/>
    <property type="evidence" value="ECO:0007669"/>
    <property type="project" value="UniProtKB-SubCell"/>
</dbReference>
<evidence type="ECO:0000256" key="10">
    <source>
        <dbReference type="PROSITE-ProRule" id="PRU00035"/>
    </source>
</evidence>
<evidence type="ECO:0000256" key="3">
    <source>
        <dbReference type="ARBA" id="ARBA00006914"/>
    </source>
</evidence>
<dbReference type="GO" id="GO:0016887">
    <property type="term" value="F:ATP hydrolysis activity"/>
    <property type="evidence" value="ECO:0007669"/>
    <property type="project" value="EnsemblFungi"/>
</dbReference>
<evidence type="ECO:0000256" key="1">
    <source>
        <dbReference type="ARBA" id="ARBA00004123"/>
    </source>
</evidence>
<keyword evidence="5" id="KW-0547">Nucleotide-binding</keyword>
<dbReference type="GO" id="GO:0003682">
    <property type="term" value="F:chromatin binding"/>
    <property type="evidence" value="ECO:0007669"/>
    <property type="project" value="EnsemblFungi"/>
</dbReference>
<feature type="compositionally biased region" description="Basic and acidic residues" evidence="11">
    <location>
        <begin position="248"/>
        <end position="257"/>
    </location>
</feature>
<organism evidence="13 14">
    <name type="scientific">Lachancea dasiensis</name>
    <dbReference type="NCBI Taxonomy" id="1072105"/>
    <lineage>
        <taxon>Eukaryota</taxon>
        <taxon>Fungi</taxon>
        <taxon>Dikarya</taxon>
        <taxon>Ascomycota</taxon>
        <taxon>Saccharomycotina</taxon>
        <taxon>Saccharomycetes</taxon>
        <taxon>Saccharomycetales</taxon>
        <taxon>Saccharomycetaceae</taxon>
        <taxon>Lachancea</taxon>
    </lineage>
</organism>
<keyword evidence="14" id="KW-1185">Reference proteome</keyword>
<evidence type="ECO:0000259" key="12">
    <source>
        <dbReference type="PROSITE" id="PS50014"/>
    </source>
</evidence>
<dbReference type="PANTHER" id="PTHR23069:SF0">
    <property type="entry name" value="TAT-BINDING HOMOLOG 7"/>
    <property type="match status" value="1"/>
</dbReference>
<dbReference type="CDD" id="cd19517">
    <property type="entry name" value="RecA-like_Yta7-like"/>
    <property type="match status" value="1"/>
</dbReference>
<evidence type="ECO:0000256" key="7">
    <source>
        <dbReference type="ARBA" id="ARBA00022840"/>
    </source>
</evidence>
<proteinExistence type="inferred from homology"/>
<feature type="compositionally biased region" description="Acidic residues" evidence="11">
    <location>
        <begin position="53"/>
        <end position="63"/>
    </location>
</feature>
<evidence type="ECO:0000313" key="13">
    <source>
        <dbReference type="EMBL" id="SCU79573.1"/>
    </source>
</evidence>
<feature type="compositionally biased region" description="Acidic residues" evidence="11">
    <location>
        <begin position="177"/>
        <end position="187"/>
    </location>
</feature>
<dbReference type="InterPro" id="IPR003959">
    <property type="entry name" value="ATPase_AAA_core"/>
</dbReference>
<dbReference type="GO" id="GO:0045944">
    <property type="term" value="P:positive regulation of transcription by RNA polymerase II"/>
    <property type="evidence" value="ECO:0007669"/>
    <property type="project" value="EnsemblFungi"/>
</dbReference>
<dbReference type="STRING" id="1266660.A0A1G4IRT2"/>
<dbReference type="InterPro" id="IPR027417">
    <property type="entry name" value="P-loop_NTPase"/>
</dbReference>
<dbReference type="FunFam" id="3.40.50.300:FF:001218">
    <property type="entry name" value="AAA family ATPase, putative"/>
    <property type="match status" value="1"/>
</dbReference>
<keyword evidence="9" id="KW-0539">Nucleus</keyword>
<dbReference type="InterPro" id="IPR041569">
    <property type="entry name" value="AAA_lid_3"/>
</dbReference>
<feature type="compositionally biased region" description="Polar residues" evidence="11">
    <location>
        <begin position="309"/>
        <end position="318"/>
    </location>
</feature>
<evidence type="ECO:0000256" key="4">
    <source>
        <dbReference type="ARBA" id="ARBA00022454"/>
    </source>
</evidence>